<dbReference type="InterPro" id="IPR011044">
    <property type="entry name" value="Quino_amine_DH_bsu"/>
</dbReference>
<feature type="compositionally biased region" description="Polar residues" evidence="1">
    <location>
        <begin position="25"/>
        <end position="34"/>
    </location>
</feature>
<evidence type="ECO:0000313" key="3">
    <source>
        <dbReference type="Proteomes" id="UP000683360"/>
    </source>
</evidence>
<dbReference type="InterPro" id="IPR015943">
    <property type="entry name" value="WD40/YVTN_repeat-like_dom_sf"/>
</dbReference>
<gene>
    <name evidence="2" type="ORF">MEDL_56109</name>
</gene>
<sequence length="383" mass="44193">MSDESDSEIEFNMDKRETVEKNNEDSALNTTKQGQGDIESAFNNNVRDDMARQRNTVETERNFEGEQGVSSNKFDIVECTDFSITIEWFVDVLDECISYELDHRPQGTNDWSTETFLSGDVLKGEDGQRIYQLQNHYLKPPRKFDIVECTDCSITIEWFIDVQDECLSYELDHRPQKMHQAFAQDQASVKTNLPVSVTLRQQFYIKESINEYRTITSCIKINNTLVFTDLFNMSLIICNGNGTNIHHMPLSHTPWFITELESNTVAVSITILIIDISTDTVTRTIKTSGYCYGISYTCNDNNLYVVINRSIIHVMDLTGKVIRTIPLPSDSIHDITVDRDRLVCTDFRSIYCCSLDGKLIWNFKKDKSQDLRRVTTDDEQKYM</sequence>
<accession>A0A8S3UMV5</accession>
<keyword evidence="3" id="KW-1185">Reference proteome</keyword>
<evidence type="ECO:0000256" key="1">
    <source>
        <dbReference type="SAM" id="MobiDB-lite"/>
    </source>
</evidence>
<protein>
    <submittedName>
        <fullName evidence="2">Uncharacterized protein</fullName>
    </submittedName>
</protein>
<proteinExistence type="predicted"/>
<reference evidence="2" key="1">
    <citation type="submission" date="2021-03" db="EMBL/GenBank/DDBJ databases">
        <authorList>
            <person name="Bekaert M."/>
        </authorList>
    </citation>
    <scope>NUCLEOTIDE SEQUENCE</scope>
</reference>
<dbReference type="AlphaFoldDB" id="A0A8S3UMV5"/>
<comment type="caution">
    <text evidence="2">The sequence shown here is derived from an EMBL/GenBank/DDBJ whole genome shotgun (WGS) entry which is preliminary data.</text>
</comment>
<organism evidence="2 3">
    <name type="scientific">Mytilus edulis</name>
    <name type="common">Blue mussel</name>
    <dbReference type="NCBI Taxonomy" id="6550"/>
    <lineage>
        <taxon>Eukaryota</taxon>
        <taxon>Metazoa</taxon>
        <taxon>Spiralia</taxon>
        <taxon>Lophotrochozoa</taxon>
        <taxon>Mollusca</taxon>
        <taxon>Bivalvia</taxon>
        <taxon>Autobranchia</taxon>
        <taxon>Pteriomorphia</taxon>
        <taxon>Mytilida</taxon>
        <taxon>Mytiloidea</taxon>
        <taxon>Mytilidae</taxon>
        <taxon>Mytilinae</taxon>
        <taxon>Mytilus</taxon>
    </lineage>
</organism>
<dbReference type="EMBL" id="CAJPWZ010002723">
    <property type="protein sequence ID" value="CAG2244026.1"/>
    <property type="molecule type" value="Genomic_DNA"/>
</dbReference>
<feature type="compositionally biased region" description="Acidic residues" evidence="1">
    <location>
        <begin position="1"/>
        <end position="11"/>
    </location>
</feature>
<dbReference type="Proteomes" id="UP000683360">
    <property type="component" value="Unassembled WGS sequence"/>
</dbReference>
<name>A0A8S3UMV5_MYTED</name>
<dbReference type="OrthoDB" id="261433at2759"/>
<dbReference type="SUPFAM" id="SSF50969">
    <property type="entry name" value="YVTN repeat-like/Quinoprotein amine dehydrogenase"/>
    <property type="match status" value="1"/>
</dbReference>
<evidence type="ECO:0000313" key="2">
    <source>
        <dbReference type="EMBL" id="CAG2244026.1"/>
    </source>
</evidence>
<feature type="region of interest" description="Disordered" evidence="1">
    <location>
        <begin position="1"/>
        <end position="49"/>
    </location>
</feature>
<dbReference type="Gene3D" id="2.130.10.10">
    <property type="entry name" value="YVTN repeat-like/Quinoprotein amine dehydrogenase"/>
    <property type="match status" value="1"/>
</dbReference>
<feature type="compositionally biased region" description="Basic and acidic residues" evidence="1">
    <location>
        <begin position="12"/>
        <end position="24"/>
    </location>
</feature>